<feature type="region of interest" description="Disordered" evidence="1">
    <location>
        <begin position="1"/>
        <end position="40"/>
    </location>
</feature>
<feature type="transmembrane region" description="Helical" evidence="2">
    <location>
        <begin position="291"/>
        <end position="313"/>
    </location>
</feature>
<keyword evidence="2" id="KW-1133">Transmembrane helix</keyword>
<protein>
    <recommendedName>
        <fullName evidence="3">Acyltransferase 3 domain-containing protein</fullName>
    </recommendedName>
</protein>
<organism evidence="4 5">
    <name type="scientific">Kalmanozyma brasiliensis (strain GHG001)</name>
    <name type="common">Yeast</name>
    <name type="synonym">Pseudozyma brasiliensis</name>
    <dbReference type="NCBI Taxonomy" id="1365824"/>
    <lineage>
        <taxon>Eukaryota</taxon>
        <taxon>Fungi</taxon>
        <taxon>Dikarya</taxon>
        <taxon>Basidiomycota</taxon>
        <taxon>Ustilaginomycotina</taxon>
        <taxon>Ustilaginomycetes</taxon>
        <taxon>Ustilaginales</taxon>
        <taxon>Ustilaginaceae</taxon>
        <taxon>Kalmanozyma</taxon>
    </lineage>
</organism>
<keyword evidence="2" id="KW-0472">Membrane</keyword>
<dbReference type="OrthoDB" id="207378at2759"/>
<dbReference type="Proteomes" id="UP000019377">
    <property type="component" value="Unassembled WGS sequence"/>
</dbReference>
<dbReference type="InterPro" id="IPR002656">
    <property type="entry name" value="Acyl_transf_3_dom"/>
</dbReference>
<evidence type="ECO:0000259" key="3">
    <source>
        <dbReference type="Pfam" id="PF01757"/>
    </source>
</evidence>
<sequence>MTAGSAMEEEIKGQPSRRPSREASPDVTLEKSSSTLPLHSSGSLRPSNFKVLGKLGFVPGWEGLRGLAVSMVMYSHVALHKEMIGTMGVGIFFVLSGFLITGVLVSLIEKYDQARQQASGTSEKVSLGERLSYLPRFYLDRFVRLTPAMALMVVIVTYQCRFYPTIRADAFAAFFYVHNFLPKQVDEPRLMFPGMFEHTWSLAVEEQFYIFWSLVIAFIVPLSQRRRAMALGALISVSFFVRHYSGYAFLSDHMYGIDYRYAYTANAFKMFIGCAGRLLPMPTLWTKKWFGFVSTVTLLLGVYFWGWTLISWGYDYRTEGAWLELWTSILVLMVVIGSVNGNVILESQILRFPGRISYSWYLWQFPCHAMVGWPANNYGPTGLAFAIATFTTFVIEEPIRNRYHVWRNARAASQEDKPHTRRQE</sequence>
<feature type="domain" description="Acyltransferase 3" evidence="3">
    <location>
        <begin position="60"/>
        <end position="394"/>
    </location>
</feature>
<feature type="transmembrane region" description="Helical" evidence="2">
    <location>
        <begin position="325"/>
        <end position="345"/>
    </location>
</feature>
<dbReference type="InterPro" id="IPR050879">
    <property type="entry name" value="Acyltransferase_3"/>
</dbReference>
<evidence type="ECO:0000313" key="5">
    <source>
        <dbReference type="Proteomes" id="UP000019377"/>
    </source>
</evidence>
<dbReference type="eggNOG" id="ENOG502RSCB">
    <property type="taxonomic scope" value="Eukaryota"/>
</dbReference>
<dbReference type="EMBL" id="KI545860">
    <property type="protein sequence ID" value="EST08100.1"/>
    <property type="molecule type" value="Genomic_DNA"/>
</dbReference>
<dbReference type="GO" id="GO:0000271">
    <property type="term" value="P:polysaccharide biosynthetic process"/>
    <property type="evidence" value="ECO:0007669"/>
    <property type="project" value="TreeGrafter"/>
</dbReference>
<name>V5ESH8_KALBG</name>
<dbReference type="GO" id="GO:0016020">
    <property type="term" value="C:membrane"/>
    <property type="evidence" value="ECO:0007669"/>
    <property type="project" value="TreeGrafter"/>
</dbReference>
<dbReference type="PANTHER" id="PTHR23028:SF53">
    <property type="entry name" value="ACYL_TRANSF_3 DOMAIN-CONTAINING PROTEIN"/>
    <property type="match status" value="1"/>
</dbReference>
<feature type="transmembrane region" description="Helical" evidence="2">
    <location>
        <begin position="261"/>
        <end position="279"/>
    </location>
</feature>
<evidence type="ECO:0000256" key="1">
    <source>
        <dbReference type="SAM" id="MobiDB-lite"/>
    </source>
</evidence>
<dbReference type="OMA" id="MYGIDYR"/>
<accession>V5ESH8</accession>
<reference evidence="5" key="1">
    <citation type="journal article" date="2013" name="Genome Announc.">
        <title>Draft genome sequence of Pseudozyma brasiliensis sp. nov. strain GHG001, a high producer of endo-1,4-xylanase isolated from an insect pest of sugarcane.</title>
        <authorList>
            <person name="Oliveira J.V.D.C."/>
            <person name="dos Santos R.A.C."/>
            <person name="Borges T.A."/>
            <person name="Riano-Pachon D.M."/>
            <person name="Goldman G.H."/>
        </authorList>
    </citation>
    <scope>NUCLEOTIDE SEQUENCE [LARGE SCALE GENOMIC DNA]</scope>
    <source>
        <strain evidence="5">GHG001</strain>
    </source>
</reference>
<feature type="transmembrane region" description="Helical" evidence="2">
    <location>
        <begin position="83"/>
        <end position="108"/>
    </location>
</feature>
<feature type="transmembrane region" description="Helical" evidence="2">
    <location>
        <begin position="207"/>
        <end position="223"/>
    </location>
</feature>
<proteinExistence type="predicted"/>
<dbReference type="PANTHER" id="PTHR23028">
    <property type="entry name" value="ACETYLTRANSFERASE"/>
    <property type="match status" value="1"/>
</dbReference>
<feature type="transmembrane region" description="Helical" evidence="2">
    <location>
        <begin position="230"/>
        <end position="249"/>
    </location>
</feature>
<dbReference type="GeneID" id="27417989"/>
<feature type="transmembrane region" description="Helical" evidence="2">
    <location>
        <begin position="142"/>
        <end position="159"/>
    </location>
</feature>
<dbReference type="AlphaFoldDB" id="V5ESH8"/>
<evidence type="ECO:0000313" key="4">
    <source>
        <dbReference type="EMBL" id="EST08100.1"/>
    </source>
</evidence>
<dbReference type="STRING" id="1365824.V5ESH8"/>
<evidence type="ECO:0000256" key="2">
    <source>
        <dbReference type="SAM" id="Phobius"/>
    </source>
</evidence>
<gene>
    <name evidence="4" type="ORF">PSEUBRA_SCAF18g04671</name>
</gene>
<dbReference type="GO" id="GO:0016747">
    <property type="term" value="F:acyltransferase activity, transferring groups other than amino-acyl groups"/>
    <property type="evidence" value="ECO:0007669"/>
    <property type="project" value="InterPro"/>
</dbReference>
<keyword evidence="5" id="KW-1185">Reference proteome</keyword>
<dbReference type="Pfam" id="PF01757">
    <property type="entry name" value="Acyl_transf_3"/>
    <property type="match status" value="1"/>
</dbReference>
<dbReference type="HOGENOM" id="CLU_005679_1_2_1"/>
<keyword evidence="2" id="KW-0812">Transmembrane</keyword>
<dbReference type="RefSeq" id="XP_016293089.1">
    <property type="nucleotide sequence ID" value="XM_016435369.1"/>
</dbReference>